<dbReference type="Gene3D" id="1.20.1280.50">
    <property type="match status" value="1"/>
</dbReference>
<reference evidence="1" key="1">
    <citation type="submission" date="2021-06" db="EMBL/GenBank/DDBJ databases">
        <title>Comparative genomics, transcriptomics and evolutionary studies reveal genomic signatures of adaptation to plant cell wall in hemibiotrophic fungi.</title>
        <authorList>
            <consortium name="DOE Joint Genome Institute"/>
            <person name="Baroncelli R."/>
            <person name="Diaz J.F."/>
            <person name="Benocci T."/>
            <person name="Peng M."/>
            <person name="Battaglia E."/>
            <person name="Haridas S."/>
            <person name="Andreopoulos W."/>
            <person name="Labutti K."/>
            <person name="Pangilinan J."/>
            <person name="Floch G.L."/>
            <person name="Makela M.R."/>
            <person name="Henrissat B."/>
            <person name="Grigoriev I.V."/>
            <person name="Crouch J.A."/>
            <person name="De Vries R.P."/>
            <person name="Sukno S.A."/>
            <person name="Thon M.R."/>
        </authorList>
    </citation>
    <scope>NUCLEOTIDE SEQUENCE</scope>
    <source>
        <strain evidence="1">CBS 125086</strain>
    </source>
</reference>
<evidence type="ECO:0000313" key="2">
    <source>
        <dbReference type="Proteomes" id="UP001230504"/>
    </source>
</evidence>
<dbReference type="AlphaFoldDB" id="A0AAD8PZR3"/>
<dbReference type="InterPro" id="IPR032675">
    <property type="entry name" value="LRR_dom_sf"/>
</dbReference>
<dbReference type="Gene3D" id="3.80.10.10">
    <property type="entry name" value="Ribonuclease Inhibitor"/>
    <property type="match status" value="1"/>
</dbReference>
<dbReference type="GeneID" id="85441982"/>
<dbReference type="SUPFAM" id="SSF81383">
    <property type="entry name" value="F-box domain"/>
    <property type="match status" value="1"/>
</dbReference>
<accession>A0AAD8PZR3</accession>
<keyword evidence="2" id="KW-1185">Reference proteome</keyword>
<dbReference type="InterPro" id="IPR036047">
    <property type="entry name" value="F-box-like_dom_sf"/>
</dbReference>
<protein>
    <recommendedName>
        <fullName evidence="3">F-box domain-containing protein</fullName>
    </recommendedName>
</protein>
<gene>
    <name evidence="1" type="ORF">LY79DRAFT_552916</name>
</gene>
<dbReference type="RefSeq" id="XP_060414469.1">
    <property type="nucleotide sequence ID" value="XM_060557742.1"/>
</dbReference>
<dbReference type="SUPFAM" id="SSF52047">
    <property type="entry name" value="RNI-like"/>
    <property type="match status" value="1"/>
</dbReference>
<evidence type="ECO:0000313" key="1">
    <source>
        <dbReference type="EMBL" id="KAK1593145.1"/>
    </source>
</evidence>
<proteinExistence type="predicted"/>
<sequence>MPNVPHSTPLQDMATITQLPAELLHKVFAEFFNVRRYTFDLNEPLFKVDDDDLATLAAASQTCRPFHDVASPLVWKHFCLDRHRRKPYPTIPQLVALVRLWHERPEIAAHVHTFHLSPICHSAPITKEDDIAFIASVVQELGLPAPQLHEAVNGFHFIAALLVLMARNVRVLSMCTFDNGLFRYMPDPGETSVRLEHLTRFQFQSGPFVEGRTNHTISEMKPLLRLAPNLEALEVSSVHLGHGDVDWDGITSLHLRGASIDDAVKIIRSCRGLKGFIFSPYEVFAPPDEILSALSMHASTLRKLNMALQVNSVATFTSLEELSVSASYMGRGEDCILQELPQSLKLLEIHGNPENYPKEMESLLLKIAGRGYPNLVKVWLSAWYCDCDRRGSCGRQSPCDGGRGRRDLHELFLLTGVSCEFR</sequence>
<organism evidence="1 2">
    <name type="scientific">Colletotrichum navitas</name>
    <dbReference type="NCBI Taxonomy" id="681940"/>
    <lineage>
        <taxon>Eukaryota</taxon>
        <taxon>Fungi</taxon>
        <taxon>Dikarya</taxon>
        <taxon>Ascomycota</taxon>
        <taxon>Pezizomycotina</taxon>
        <taxon>Sordariomycetes</taxon>
        <taxon>Hypocreomycetidae</taxon>
        <taxon>Glomerellales</taxon>
        <taxon>Glomerellaceae</taxon>
        <taxon>Colletotrichum</taxon>
        <taxon>Colletotrichum graminicola species complex</taxon>
    </lineage>
</organism>
<dbReference type="Proteomes" id="UP001230504">
    <property type="component" value="Unassembled WGS sequence"/>
</dbReference>
<dbReference type="EMBL" id="JAHLJV010000027">
    <property type="protein sequence ID" value="KAK1593145.1"/>
    <property type="molecule type" value="Genomic_DNA"/>
</dbReference>
<comment type="caution">
    <text evidence="1">The sequence shown here is derived from an EMBL/GenBank/DDBJ whole genome shotgun (WGS) entry which is preliminary data.</text>
</comment>
<name>A0AAD8PZR3_9PEZI</name>
<evidence type="ECO:0008006" key="3">
    <source>
        <dbReference type="Google" id="ProtNLM"/>
    </source>
</evidence>